<feature type="transmembrane region" description="Helical" evidence="1">
    <location>
        <begin position="231"/>
        <end position="249"/>
    </location>
</feature>
<keyword evidence="1" id="KW-1133">Transmembrane helix</keyword>
<organism evidence="2 3">
    <name type="scientific">Kribbella yunnanensis</name>
    <dbReference type="NCBI Taxonomy" id="190194"/>
    <lineage>
        <taxon>Bacteria</taxon>
        <taxon>Bacillati</taxon>
        <taxon>Actinomycetota</taxon>
        <taxon>Actinomycetes</taxon>
        <taxon>Propionibacteriales</taxon>
        <taxon>Kribbellaceae</taxon>
        <taxon>Kribbella</taxon>
    </lineage>
</organism>
<comment type="caution">
    <text evidence="2">The sequence shown here is derived from an EMBL/GenBank/DDBJ whole genome shotgun (WGS) entry which is preliminary data.</text>
</comment>
<gene>
    <name evidence="2" type="ORF">GCM10009745_20110</name>
</gene>
<feature type="transmembrane region" description="Helical" evidence="1">
    <location>
        <begin position="157"/>
        <end position="175"/>
    </location>
</feature>
<dbReference type="Proteomes" id="UP001500280">
    <property type="component" value="Unassembled WGS sequence"/>
</dbReference>
<sequence length="259" mass="28474">MLRVSTYRRRMHSIRLIVNRRSWPYLLAGQVLLCAFLLWCGDALLDMPDDLTERLPGYTYFLGLVTMAAGGIVAQRSVGWYQPTRRPLADYFGGLLALVALVPVLVLPVLGLLYIWFAARGETGPTADLLTATAWGLALGVVAAWTGACLTLIVGHWSAVTMLAALVAFFELFEISDGYGNPTMNQVGHWMPRINYDAVIQRGTDYEIYVRGQNFRSTGTAERSFEAGLTFFGWVVVGAVVLGALAAVLRSRFSPHPGR</sequence>
<evidence type="ECO:0000313" key="2">
    <source>
        <dbReference type="EMBL" id="GAA1676773.1"/>
    </source>
</evidence>
<accession>A0ABP4SST9</accession>
<feature type="transmembrane region" description="Helical" evidence="1">
    <location>
        <begin position="91"/>
        <end position="117"/>
    </location>
</feature>
<dbReference type="EMBL" id="BAAANF010000006">
    <property type="protein sequence ID" value="GAA1676773.1"/>
    <property type="molecule type" value="Genomic_DNA"/>
</dbReference>
<keyword evidence="3" id="KW-1185">Reference proteome</keyword>
<proteinExistence type="predicted"/>
<keyword evidence="1" id="KW-0472">Membrane</keyword>
<keyword evidence="1" id="KW-0812">Transmembrane</keyword>
<evidence type="ECO:0000256" key="1">
    <source>
        <dbReference type="SAM" id="Phobius"/>
    </source>
</evidence>
<evidence type="ECO:0000313" key="3">
    <source>
        <dbReference type="Proteomes" id="UP001500280"/>
    </source>
</evidence>
<feature type="transmembrane region" description="Helical" evidence="1">
    <location>
        <begin position="129"/>
        <end position="150"/>
    </location>
</feature>
<evidence type="ECO:0008006" key="4">
    <source>
        <dbReference type="Google" id="ProtNLM"/>
    </source>
</evidence>
<protein>
    <recommendedName>
        <fullName evidence="4">ABC transporter permease</fullName>
    </recommendedName>
</protein>
<name>A0ABP4SST9_9ACTN</name>
<feature type="transmembrane region" description="Helical" evidence="1">
    <location>
        <begin position="59"/>
        <end position="79"/>
    </location>
</feature>
<reference evidence="3" key="1">
    <citation type="journal article" date="2019" name="Int. J. Syst. Evol. Microbiol.">
        <title>The Global Catalogue of Microorganisms (GCM) 10K type strain sequencing project: providing services to taxonomists for standard genome sequencing and annotation.</title>
        <authorList>
            <consortium name="The Broad Institute Genomics Platform"/>
            <consortium name="The Broad Institute Genome Sequencing Center for Infectious Disease"/>
            <person name="Wu L."/>
            <person name="Ma J."/>
        </authorList>
    </citation>
    <scope>NUCLEOTIDE SEQUENCE [LARGE SCALE GENOMIC DNA]</scope>
    <source>
        <strain evidence="3">JCM 14307</strain>
    </source>
</reference>